<comment type="caution">
    <text evidence="1">The sequence shown here is derived from an EMBL/GenBank/DDBJ whole genome shotgun (WGS) entry which is preliminary data.</text>
</comment>
<evidence type="ECO:0000313" key="2">
    <source>
        <dbReference type="Proteomes" id="UP000050535"/>
    </source>
</evidence>
<dbReference type="PROSITE" id="PS51257">
    <property type="entry name" value="PROKAR_LIPOPROTEIN"/>
    <property type="match status" value="1"/>
</dbReference>
<proteinExistence type="predicted"/>
<sequence>MHRRQFLASLASGGVFLSAGCVAPGAEPGPFDFAIVNFRDQPHHVTFSLQHGGETLVDGAVDVAARPPEGEYSVLRFVDLARVTNGDTVDAQITVDGEPFSTSYEVTCNRSQDASNELYFRMRNPASATGSGMAFAGDDC</sequence>
<gene>
    <name evidence="1" type="ORF">SY89_00267</name>
</gene>
<evidence type="ECO:0008006" key="3">
    <source>
        <dbReference type="Google" id="ProtNLM"/>
    </source>
</evidence>
<dbReference type="OrthoDB" id="341708at2157"/>
<protein>
    <recommendedName>
        <fullName evidence="3">DUF4382 domain-containing protein</fullName>
    </recommendedName>
</protein>
<dbReference type="EMBL" id="LGUC01000001">
    <property type="protein sequence ID" value="KPN29553.1"/>
    <property type="molecule type" value="Genomic_DNA"/>
</dbReference>
<dbReference type="Proteomes" id="UP000050535">
    <property type="component" value="Unassembled WGS sequence"/>
</dbReference>
<accession>A0A0P7HSA9</accession>
<dbReference type="AlphaFoldDB" id="A0A0P7HSA9"/>
<dbReference type="RefSeq" id="WP_054582829.1">
    <property type="nucleotide sequence ID" value="NZ_LGUC01000001.1"/>
</dbReference>
<name>A0A0P7HSA9_9EURY</name>
<keyword evidence="2" id="KW-1185">Reference proteome</keyword>
<organism evidence="1 2">
    <name type="scientific">Halolamina pelagica</name>
    <dbReference type="NCBI Taxonomy" id="699431"/>
    <lineage>
        <taxon>Archaea</taxon>
        <taxon>Methanobacteriati</taxon>
        <taxon>Methanobacteriota</taxon>
        <taxon>Stenosarchaea group</taxon>
        <taxon>Halobacteria</taxon>
        <taxon>Halobacteriales</taxon>
        <taxon>Haloferacaceae</taxon>
    </lineage>
</organism>
<reference evidence="2" key="1">
    <citation type="submission" date="2013-11" db="EMBL/GenBank/DDBJ databases">
        <authorList>
            <person name="Hoang H.T."/>
            <person name="Killian M.L."/>
            <person name="Madson D.M."/>
            <person name="Arruda P.H.E."/>
            <person name="Sun D."/>
            <person name="Schwartz K.J."/>
            <person name="Yoon K."/>
        </authorList>
    </citation>
    <scope>NUCLEOTIDE SEQUENCE [LARGE SCALE GENOMIC DNA]</scope>
    <source>
        <strain evidence="2">CDK2</strain>
    </source>
</reference>
<evidence type="ECO:0000313" key="1">
    <source>
        <dbReference type="EMBL" id="KPN29553.1"/>
    </source>
</evidence>